<keyword evidence="1" id="KW-0479">Metal-binding</keyword>
<sequence>MASAAASSCPASAGQKLVTSPATSARTVSLTFDDGPSLHTPAVLDALGARGVRGVFFVTGAAVQAHPDIARRIVREGHVIANHTWSHPQAVPGAAVYGRFDALPVAVQIDEITRTTDTIRAVTGVSPCFFRGPGGWHSTALTSEITRDRGLTIAHWTVSGEDAAQAATTTSASTQAIVTRSVSTHEHPIVLLHDGKASPEPEAQVTSNRSNTVAALPQIIDSYASRGYVFTDPAGRPLPTTVIHPPQAAPVRAHVAALYAHLLGRAPDAGGLQSWTELVLRDGGDPTAMTAGITTSTEYRHREINDAYRFAFGRDVDQVGLVGWRTEAERGRVRLEDLPVDLLGSHEFYLRAGGNDEAFVSDLYRKVLGRDVEPSGLQGWVGVVRSQGRRAAVLGVWDSHEATARRVDDLYCDLLGRHAEPAGLAGWTAAAQVEGDDWVRDQLIRSLEYRTRATTRF</sequence>
<dbReference type="InterPro" id="IPR011330">
    <property type="entry name" value="Glyco_hydro/deAcase_b/a-brl"/>
</dbReference>
<reference evidence="5" key="1">
    <citation type="journal article" date="2019" name="Int. J. Syst. Evol. Microbiol.">
        <title>The Global Catalogue of Microorganisms (GCM) 10K type strain sequencing project: providing services to taxonomists for standard genome sequencing and annotation.</title>
        <authorList>
            <consortium name="The Broad Institute Genomics Platform"/>
            <consortium name="The Broad Institute Genome Sequencing Center for Infectious Disease"/>
            <person name="Wu L."/>
            <person name="Ma J."/>
        </authorList>
    </citation>
    <scope>NUCLEOTIDE SEQUENCE [LARGE SCALE GENOMIC DNA]</scope>
    <source>
        <strain evidence="5">NCAIM B.02333</strain>
    </source>
</reference>
<accession>A0ABV7WE68</accession>
<dbReference type="PROSITE" id="PS51677">
    <property type="entry name" value="NODB"/>
    <property type="match status" value="1"/>
</dbReference>
<organism evidence="4 5">
    <name type="scientific">Aquipuribacter hungaricus</name>
    <dbReference type="NCBI Taxonomy" id="545624"/>
    <lineage>
        <taxon>Bacteria</taxon>
        <taxon>Bacillati</taxon>
        <taxon>Actinomycetota</taxon>
        <taxon>Actinomycetes</taxon>
        <taxon>Micrococcales</taxon>
        <taxon>Intrasporangiaceae</taxon>
        <taxon>Aquipuribacter</taxon>
    </lineage>
</organism>
<proteinExistence type="predicted"/>
<evidence type="ECO:0000256" key="1">
    <source>
        <dbReference type="ARBA" id="ARBA00022723"/>
    </source>
</evidence>
<dbReference type="Gene3D" id="1.10.3130.20">
    <property type="entry name" value="Phycobilisome linker domain"/>
    <property type="match status" value="1"/>
</dbReference>
<keyword evidence="2" id="KW-0378">Hydrolase</keyword>
<dbReference type="RefSeq" id="WP_340289483.1">
    <property type="nucleotide sequence ID" value="NZ_JBBEOI010000008.1"/>
</dbReference>
<dbReference type="InterPro" id="IPR050248">
    <property type="entry name" value="Polysacc_deacetylase_ArnD"/>
</dbReference>
<dbReference type="Pfam" id="PF13946">
    <property type="entry name" value="DUF4214"/>
    <property type="match status" value="2"/>
</dbReference>
<dbReference type="Proteomes" id="UP001595685">
    <property type="component" value="Unassembled WGS sequence"/>
</dbReference>
<dbReference type="EMBL" id="JBHRWW010000001">
    <property type="protein sequence ID" value="MFC3687192.1"/>
    <property type="molecule type" value="Genomic_DNA"/>
</dbReference>
<feature type="domain" description="NodB homology" evidence="3">
    <location>
        <begin position="26"/>
        <end position="231"/>
    </location>
</feature>
<evidence type="ECO:0000313" key="4">
    <source>
        <dbReference type="EMBL" id="MFC3687192.1"/>
    </source>
</evidence>
<evidence type="ECO:0000259" key="3">
    <source>
        <dbReference type="PROSITE" id="PS51677"/>
    </source>
</evidence>
<evidence type="ECO:0000256" key="2">
    <source>
        <dbReference type="ARBA" id="ARBA00022801"/>
    </source>
</evidence>
<dbReference type="InterPro" id="IPR038255">
    <property type="entry name" value="PBS_linker_sf"/>
</dbReference>
<dbReference type="PANTHER" id="PTHR10587">
    <property type="entry name" value="GLYCOSYL TRANSFERASE-RELATED"/>
    <property type="match status" value="1"/>
</dbReference>
<evidence type="ECO:0000313" key="5">
    <source>
        <dbReference type="Proteomes" id="UP001595685"/>
    </source>
</evidence>
<dbReference type="SUPFAM" id="SSF88713">
    <property type="entry name" value="Glycoside hydrolase/deacetylase"/>
    <property type="match status" value="1"/>
</dbReference>
<dbReference type="InterPro" id="IPR025282">
    <property type="entry name" value="DUF4214"/>
</dbReference>
<keyword evidence="5" id="KW-1185">Reference proteome</keyword>
<dbReference type="PANTHER" id="PTHR10587:SF133">
    <property type="entry name" value="CHITIN DEACETYLASE 1-RELATED"/>
    <property type="match status" value="1"/>
</dbReference>
<dbReference type="InterPro" id="IPR002509">
    <property type="entry name" value="NODB_dom"/>
</dbReference>
<protein>
    <submittedName>
        <fullName evidence="4">Polysaccharide deacetylase family protein</fullName>
    </submittedName>
</protein>
<gene>
    <name evidence="4" type="ORF">ACFOLH_02415</name>
</gene>
<comment type="caution">
    <text evidence="4">The sequence shown here is derived from an EMBL/GenBank/DDBJ whole genome shotgun (WGS) entry which is preliminary data.</text>
</comment>
<dbReference type="Gene3D" id="3.20.20.370">
    <property type="entry name" value="Glycoside hydrolase/deacetylase"/>
    <property type="match status" value="1"/>
</dbReference>
<dbReference type="Pfam" id="PF01522">
    <property type="entry name" value="Polysacc_deac_1"/>
    <property type="match status" value="1"/>
</dbReference>
<name>A0ABV7WE68_9MICO</name>